<evidence type="ECO:0000313" key="1">
    <source>
        <dbReference type="EMBL" id="KAL1022525.1"/>
    </source>
</evidence>
<feature type="non-terminal residue" evidence="1">
    <location>
        <position position="159"/>
    </location>
</feature>
<dbReference type="AlphaFoldDB" id="A0ABD0XME5"/>
<reference evidence="1 2" key="1">
    <citation type="submission" date="2024-06" db="EMBL/GenBank/DDBJ databases">
        <authorList>
            <person name="Pan Q."/>
            <person name="Wen M."/>
            <person name="Jouanno E."/>
            <person name="Zahm M."/>
            <person name="Klopp C."/>
            <person name="Cabau C."/>
            <person name="Louis A."/>
            <person name="Berthelot C."/>
            <person name="Parey E."/>
            <person name="Roest Crollius H."/>
            <person name="Montfort J."/>
            <person name="Robinson-Rechavi M."/>
            <person name="Bouchez O."/>
            <person name="Lampietro C."/>
            <person name="Lopez Roques C."/>
            <person name="Donnadieu C."/>
            <person name="Postlethwait J."/>
            <person name="Bobe J."/>
            <person name="Verreycken H."/>
            <person name="Guiguen Y."/>
        </authorList>
    </citation>
    <scope>NUCLEOTIDE SEQUENCE [LARGE SCALE GENOMIC DNA]</scope>
    <source>
        <strain evidence="1">Up_M1</strain>
        <tissue evidence="1">Testis</tissue>
    </source>
</reference>
<protein>
    <submittedName>
        <fullName evidence="1">Uncharacterized protein</fullName>
    </submittedName>
</protein>
<sequence>MQSGGSRGLWQSSEALRREERRAQARLQGGLQRLEQVTNYHLNTVTAEQRRLRNDLISIRIGNSWKRRLQPLVAQSFSPNHGHPSMPSRTTLPTIPRAIRESEKQRLLKPACGGVSCPAALQARVHDFLCSAESAETQINCAERSVAPLCLPDLKPQPT</sequence>
<keyword evidence="2" id="KW-1185">Reference proteome</keyword>
<dbReference type="EMBL" id="JAGEUA010000001">
    <property type="protein sequence ID" value="KAL1022525.1"/>
    <property type="molecule type" value="Genomic_DNA"/>
</dbReference>
<name>A0ABD0XME5_UMBPY</name>
<gene>
    <name evidence="1" type="ORF">UPYG_G00028840</name>
</gene>
<proteinExistence type="predicted"/>
<dbReference type="Proteomes" id="UP001557470">
    <property type="component" value="Unassembled WGS sequence"/>
</dbReference>
<comment type="caution">
    <text evidence="1">The sequence shown here is derived from an EMBL/GenBank/DDBJ whole genome shotgun (WGS) entry which is preliminary data.</text>
</comment>
<dbReference type="InterPro" id="IPR031525">
    <property type="entry name" value="CC190"/>
</dbReference>
<dbReference type="PANTHER" id="PTHR36871:SF1">
    <property type="entry name" value="COILED-COIL DOMAIN-CONTAINING PROTEIN 190"/>
    <property type="match status" value="1"/>
</dbReference>
<evidence type="ECO:0000313" key="2">
    <source>
        <dbReference type="Proteomes" id="UP001557470"/>
    </source>
</evidence>
<dbReference type="Pfam" id="PF15768">
    <property type="entry name" value="CC190"/>
    <property type="match status" value="1"/>
</dbReference>
<accession>A0ABD0XME5</accession>
<organism evidence="1 2">
    <name type="scientific">Umbra pygmaea</name>
    <name type="common">Eastern mudminnow</name>
    <dbReference type="NCBI Taxonomy" id="75934"/>
    <lineage>
        <taxon>Eukaryota</taxon>
        <taxon>Metazoa</taxon>
        <taxon>Chordata</taxon>
        <taxon>Craniata</taxon>
        <taxon>Vertebrata</taxon>
        <taxon>Euteleostomi</taxon>
        <taxon>Actinopterygii</taxon>
        <taxon>Neopterygii</taxon>
        <taxon>Teleostei</taxon>
        <taxon>Protacanthopterygii</taxon>
        <taxon>Esociformes</taxon>
        <taxon>Umbridae</taxon>
        <taxon>Umbra</taxon>
    </lineage>
</organism>
<dbReference type="PANTHER" id="PTHR36871">
    <property type="entry name" value="COILED-COIL DOMAIN-CONTAINING PROTEIN 190"/>
    <property type="match status" value="1"/>
</dbReference>